<dbReference type="Pfam" id="PF01808">
    <property type="entry name" value="AICARFT_IMPCHas"/>
    <property type="match status" value="1"/>
</dbReference>
<comment type="pathway">
    <text evidence="2 10">Purine metabolism; IMP biosynthesis via de novo pathway; 5-formamido-1-(5-phospho-D-ribosyl)imidazole-4-carboxamide from 5-amino-1-(5-phospho-D-ribosyl)imidazole-4-carboxamide (10-formyl THF route): step 1/1.</text>
</comment>
<dbReference type="InterPro" id="IPR011607">
    <property type="entry name" value="MGS-like_dom"/>
</dbReference>
<evidence type="ECO:0000313" key="13">
    <source>
        <dbReference type="Proteomes" id="UP000054703"/>
    </source>
</evidence>
<comment type="domain">
    <text evidence="10">The IMP cyclohydrolase activity resides in the N-terminal region.</text>
</comment>
<dbReference type="UniPathway" id="UPA00074">
    <property type="reaction ID" value="UER00133"/>
</dbReference>
<keyword evidence="4 10" id="KW-0808">Transferase</keyword>
<comment type="caution">
    <text evidence="12">The sequence shown here is derived from an EMBL/GenBank/DDBJ whole genome shotgun (WGS) entry which is preliminary data.</text>
</comment>
<evidence type="ECO:0000256" key="6">
    <source>
        <dbReference type="ARBA" id="ARBA00022801"/>
    </source>
</evidence>
<feature type="domain" description="MGS-like" evidence="11">
    <location>
        <begin position="7"/>
        <end position="153"/>
    </location>
</feature>
<accession>A0A0W0Y9S5</accession>
<evidence type="ECO:0000256" key="9">
    <source>
        <dbReference type="ARBA" id="ARBA00050687"/>
    </source>
</evidence>
<evidence type="ECO:0000313" key="12">
    <source>
        <dbReference type="EMBL" id="KTD53315.1"/>
    </source>
</evidence>
<dbReference type="GO" id="GO:0004643">
    <property type="term" value="F:phosphoribosylaminoimidazolecarboxamide formyltransferase activity"/>
    <property type="evidence" value="ECO:0007669"/>
    <property type="project" value="UniProtKB-UniRule"/>
</dbReference>
<evidence type="ECO:0000256" key="10">
    <source>
        <dbReference type="HAMAP-Rule" id="MF_00139"/>
    </source>
</evidence>
<dbReference type="GO" id="GO:0005829">
    <property type="term" value="C:cytosol"/>
    <property type="evidence" value="ECO:0007669"/>
    <property type="project" value="TreeGrafter"/>
</dbReference>
<gene>
    <name evidence="10 12" type="primary">purH</name>
    <name evidence="12" type="ORF">Lsan_3725</name>
</gene>
<dbReference type="NCBIfam" id="TIGR00355">
    <property type="entry name" value="purH"/>
    <property type="match status" value="1"/>
</dbReference>
<comment type="catalytic activity">
    <reaction evidence="8 10">
        <text>(6R)-10-formyltetrahydrofolate + 5-amino-1-(5-phospho-beta-D-ribosyl)imidazole-4-carboxamide = 5-formamido-1-(5-phospho-D-ribosyl)imidazole-4-carboxamide + (6S)-5,6,7,8-tetrahydrofolate</text>
        <dbReference type="Rhea" id="RHEA:22192"/>
        <dbReference type="ChEBI" id="CHEBI:57453"/>
        <dbReference type="ChEBI" id="CHEBI:58467"/>
        <dbReference type="ChEBI" id="CHEBI:58475"/>
        <dbReference type="ChEBI" id="CHEBI:195366"/>
        <dbReference type="EC" id="2.1.2.3"/>
    </reaction>
</comment>
<proteinExistence type="inferred from homology"/>
<dbReference type="EMBL" id="LNYU01000091">
    <property type="protein sequence ID" value="KTD53315.1"/>
    <property type="molecule type" value="Genomic_DNA"/>
</dbReference>
<dbReference type="InterPro" id="IPR024051">
    <property type="entry name" value="AICAR_Tfase_dup_dom_sf"/>
</dbReference>
<dbReference type="GO" id="GO:0006189">
    <property type="term" value="P:'de novo' IMP biosynthetic process"/>
    <property type="evidence" value="ECO:0007669"/>
    <property type="project" value="UniProtKB-UniRule"/>
</dbReference>
<comment type="similarity">
    <text evidence="3 10">Belongs to the PurH family.</text>
</comment>
<evidence type="ECO:0000256" key="2">
    <source>
        <dbReference type="ARBA" id="ARBA00004954"/>
    </source>
</evidence>
<evidence type="ECO:0000256" key="1">
    <source>
        <dbReference type="ARBA" id="ARBA00004844"/>
    </source>
</evidence>
<dbReference type="OrthoDB" id="9802065at2"/>
<dbReference type="HAMAP" id="MF_00139">
    <property type="entry name" value="PurH"/>
    <property type="match status" value="1"/>
</dbReference>
<dbReference type="FunFam" id="3.40.50.1380:FF:000001">
    <property type="entry name" value="Bifunctional purine biosynthesis protein PurH"/>
    <property type="match status" value="1"/>
</dbReference>
<dbReference type="PANTHER" id="PTHR11692:SF0">
    <property type="entry name" value="BIFUNCTIONAL PURINE BIOSYNTHESIS PROTEIN ATIC"/>
    <property type="match status" value="1"/>
</dbReference>
<dbReference type="SMART" id="SM00798">
    <property type="entry name" value="AICARFT_IMPCHas"/>
    <property type="match status" value="1"/>
</dbReference>
<evidence type="ECO:0000256" key="3">
    <source>
        <dbReference type="ARBA" id="ARBA00007667"/>
    </source>
</evidence>
<dbReference type="NCBIfam" id="NF002049">
    <property type="entry name" value="PRK00881.1"/>
    <property type="match status" value="1"/>
</dbReference>
<dbReference type="Gene3D" id="3.40.50.1380">
    <property type="entry name" value="Methylglyoxal synthase-like domain"/>
    <property type="match status" value="1"/>
</dbReference>
<dbReference type="InterPro" id="IPR002695">
    <property type="entry name" value="PurH-like"/>
</dbReference>
<dbReference type="FunFam" id="3.40.140.20:FF:000002">
    <property type="entry name" value="Bifunctional purine biosynthesis protein PurH"/>
    <property type="match status" value="1"/>
</dbReference>
<dbReference type="Gene3D" id="3.40.140.20">
    <property type="match status" value="2"/>
</dbReference>
<comment type="pathway">
    <text evidence="1 10">Purine metabolism; IMP biosynthesis via de novo pathway; IMP from 5-formamido-1-(5-phospho-D-ribosyl)imidazole-4-carboxamide: step 1/1.</text>
</comment>
<evidence type="ECO:0000259" key="11">
    <source>
        <dbReference type="PROSITE" id="PS51855"/>
    </source>
</evidence>
<dbReference type="PANTHER" id="PTHR11692">
    <property type="entry name" value="BIFUNCTIONAL PURINE BIOSYNTHESIS PROTEIN PURH"/>
    <property type="match status" value="1"/>
</dbReference>
<dbReference type="InterPro" id="IPR036914">
    <property type="entry name" value="MGS-like_dom_sf"/>
</dbReference>
<keyword evidence="5 10" id="KW-0658">Purine biosynthesis</keyword>
<evidence type="ECO:0000256" key="4">
    <source>
        <dbReference type="ARBA" id="ARBA00022679"/>
    </source>
</evidence>
<dbReference type="PIRSF" id="PIRSF000414">
    <property type="entry name" value="AICARFT_IMPCHas"/>
    <property type="match status" value="1"/>
</dbReference>
<dbReference type="CDD" id="cd01421">
    <property type="entry name" value="IMPCH"/>
    <property type="match status" value="1"/>
</dbReference>
<dbReference type="GO" id="GO:0003937">
    <property type="term" value="F:IMP cyclohydrolase activity"/>
    <property type="evidence" value="ECO:0007669"/>
    <property type="project" value="UniProtKB-UniRule"/>
</dbReference>
<dbReference type="STRING" id="45074.Lsan_3725"/>
<sequence length="529" mass="57543">MIAEQKFSTFKPKRALLSVSDKRGIVELGKVLHQHGVELIATGNTSALLKEHQLPVTDVSECTGFPEMLDGRVKTLHPAIHAGLLARKNKDEKTLQEHSIKPIDLLIINLYPFEQTISRPDCNFNAAIENIDIGGPAMIRSAAKNHAHTFVVVKPEDYAELIDYIHSKKVPMDWGFTLAKKAFAHTAAYDAAIANYLTTLDEQYTPSGFPEVLTCQFNKITDLRYGENPHQQAVFYGDKNATSGSLGGAQLIQGKQLSYNNILDADAALDCVKSFAHDKPVCAIIKHANPCGVALSDTLLNAYLKAYQCDPASAYGGIIAFNQTIDGGTAKTILEKQFVEVIIAPEISDEAKKMLANKENIRVLVTGVWQPDNAFSLNMKKVDGGLLVQEHDSLALGSYELKTVTQKKPSDQQMNDLMFAWLAAKHVKSNAIVYAKDAATIGLGGGQTSRVMSARIGLWQATQMGFDTHGAVMASDAFIPFPDTVEIAAKAGISAIIQPGGSIRDTQVIACAEEHGVIMVFTGVRHFKH</sequence>
<evidence type="ECO:0000256" key="5">
    <source>
        <dbReference type="ARBA" id="ARBA00022755"/>
    </source>
</evidence>
<dbReference type="SUPFAM" id="SSF52335">
    <property type="entry name" value="Methylglyoxal synthase-like"/>
    <property type="match status" value="1"/>
</dbReference>
<evidence type="ECO:0000256" key="7">
    <source>
        <dbReference type="ARBA" id="ARBA00023268"/>
    </source>
</evidence>
<dbReference type="SMART" id="SM00851">
    <property type="entry name" value="MGS"/>
    <property type="match status" value="1"/>
</dbReference>
<dbReference type="AlphaFoldDB" id="A0A0W0Y9S5"/>
<keyword evidence="7 10" id="KW-0511">Multifunctional enzyme</keyword>
<dbReference type="EC" id="2.1.2.3" evidence="10"/>
<comment type="catalytic activity">
    <reaction evidence="9 10">
        <text>IMP + H2O = 5-formamido-1-(5-phospho-D-ribosyl)imidazole-4-carboxamide</text>
        <dbReference type="Rhea" id="RHEA:18445"/>
        <dbReference type="ChEBI" id="CHEBI:15377"/>
        <dbReference type="ChEBI" id="CHEBI:58053"/>
        <dbReference type="ChEBI" id="CHEBI:58467"/>
        <dbReference type="EC" id="3.5.4.10"/>
    </reaction>
</comment>
<dbReference type="SUPFAM" id="SSF53927">
    <property type="entry name" value="Cytidine deaminase-like"/>
    <property type="match status" value="1"/>
</dbReference>
<organism evidence="12 13">
    <name type="scientific">Legionella santicrucis</name>
    <dbReference type="NCBI Taxonomy" id="45074"/>
    <lineage>
        <taxon>Bacteria</taxon>
        <taxon>Pseudomonadati</taxon>
        <taxon>Pseudomonadota</taxon>
        <taxon>Gammaproteobacteria</taxon>
        <taxon>Legionellales</taxon>
        <taxon>Legionellaceae</taxon>
        <taxon>Legionella</taxon>
    </lineage>
</organism>
<dbReference type="PROSITE" id="PS51855">
    <property type="entry name" value="MGS"/>
    <property type="match status" value="1"/>
</dbReference>
<reference evidence="12 13" key="1">
    <citation type="submission" date="2015-11" db="EMBL/GenBank/DDBJ databases">
        <title>Genomic analysis of 38 Legionella species identifies large and diverse effector repertoires.</title>
        <authorList>
            <person name="Burstein D."/>
            <person name="Amaro F."/>
            <person name="Zusman T."/>
            <person name="Lifshitz Z."/>
            <person name="Cohen O."/>
            <person name="Gilbert J.A."/>
            <person name="Pupko T."/>
            <person name="Shuman H.A."/>
            <person name="Segal G."/>
        </authorList>
    </citation>
    <scope>NUCLEOTIDE SEQUENCE [LARGE SCALE GENOMIC DNA]</scope>
    <source>
        <strain evidence="12 13">SC-63-C7</strain>
    </source>
</reference>
<dbReference type="EC" id="3.5.4.10" evidence="10"/>
<name>A0A0W0Y9S5_9GAMM</name>
<evidence type="ECO:0000256" key="8">
    <source>
        <dbReference type="ARBA" id="ARBA00050488"/>
    </source>
</evidence>
<keyword evidence="13" id="KW-1185">Reference proteome</keyword>
<dbReference type="InterPro" id="IPR016193">
    <property type="entry name" value="Cytidine_deaminase-like"/>
</dbReference>
<dbReference type="FunFam" id="3.40.140.20:FF:000001">
    <property type="entry name" value="Bifunctional purine biosynthesis protein PurH"/>
    <property type="match status" value="1"/>
</dbReference>
<protein>
    <recommendedName>
        <fullName evidence="10">Bifunctional purine biosynthesis protein PurH</fullName>
    </recommendedName>
    <domain>
        <recommendedName>
            <fullName evidence="10">Phosphoribosylaminoimidazolecarboxamide formyltransferase</fullName>
            <ecNumber evidence="10">2.1.2.3</ecNumber>
        </recommendedName>
        <alternativeName>
            <fullName evidence="10">AICAR transformylase</fullName>
        </alternativeName>
    </domain>
    <domain>
        <recommendedName>
            <fullName evidence="10">IMP cyclohydrolase</fullName>
            <ecNumber evidence="10">3.5.4.10</ecNumber>
        </recommendedName>
        <alternativeName>
            <fullName evidence="10">ATIC</fullName>
        </alternativeName>
        <alternativeName>
            <fullName evidence="10">IMP synthase</fullName>
        </alternativeName>
        <alternativeName>
            <fullName evidence="10">Inosinicase</fullName>
        </alternativeName>
    </domain>
</protein>
<dbReference type="Proteomes" id="UP000054703">
    <property type="component" value="Unassembled WGS sequence"/>
</dbReference>
<keyword evidence="6 10" id="KW-0378">Hydrolase</keyword>
<dbReference type="Pfam" id="PF02142">
    <property type="entry name" value="MGS"/>
    <property type="match status" value="1"/>
</dbReference>
<dbReference type="PATRIC" id="fig|45074.5.peg.4003"/>
<dbReference type="RefSeq" id="WP_058515623.1">
    <property type="nucleotide sequence ID" value="NZ_CAAAIH010000001.1"/>
</dbReference>